<name>A0A2K2F7R1_9CLOT</name>
<gene>
    <name evidence="2" type="ORF">CDQ84_17145</name>
</gene>
<accession>A0A2K2F7R1</accession>
<organism evidence="2 3">
    <name type="scientific">Clostridium thermosuccinogenes</name>
    <dbReference type="NCBI Taxonomy" id="84032"/>
    <lineage>
        <taxon>Bacteria</taxon>
        <taxon>Bacillati</taxon>
        <taxon>Bacillota</taxon>
        <taxon>Clostridia</taxon>
        <taxon>Eubacteriales</taxon>
        <taxon>Clostridiaceae</taxon>
        <taxon>Clostridium</taxon>
    </lineage>
</organism>
<sequence>MIILLLNSGQSKGFTLTLPIYLYSDLFAALNQITASLTVLLMQNKCTNSLAFNAKGVGNIEII</sequence>
<evidence type="ECO:0000313" key="3">
    <source>
        <dbReference type="Proteomes" id="UP000236151"/>
    </source>
</evidence>
<feature type="transmembrane region" description="Helical" evidence="1">
    <location>
        <begin position="20"/>
        <end position="42"/>
    </location>
</feature>
<comment type="caution">
    <text evidence="2">The sequence shown here is derived from an EMBL/GenBank/DDBJ whole genome shotgun (WGS) entry which is preliminary data.</text>
</comment>
<dbReference type="RefSeq" id="WP_103082967.1">
    <property type="nucleotide sequence ID" value="NZ_CP021850.1"/>
</dbReference>
<evidence type="ECO:0000256" key="1">
    <source>
        <dbReference type="SAM" id="Phobius"/>
    </source>
</evidence>
<protein>
    <submittedName>
        <fullName evidence="2">Uncharacterized protein</fullName>
    </submittedName>
</protein>
<dbReference type="AlphaFoldDB" id="A0A2K2F7R1"/>
<keyword evidence="1" id="KW-0472">Membrane</keyword>
<keyword evidence="1" id="KW-0812">Transmembrane</keyword>
<proteinExistence type="predicted"/>
<keyword evidence="3" id="KW-1185">Reference proteome</keyword>
<dbReference type="KEGG" id="cthd:CDO33_03360"/>
<dbReference type="EMBL" id="NIOJ01000067">
    <property type="protein sequence ID" value="PNT95436.1"/>
    <property type="molecule type" value="Genomic_DNA"/>
</dbReference>
<evidence type="ECO:0000313" key="2">
    <source>
        <dbReference type="EMBL" id="PNT95436.1"/>
    </source>
</evidence>
<reference evidence="2 3" key="1">
    <citation type="submission" date="2017-06" db="EMBL/GenBank/DDBJ databases">
        <title>Investigating the central metabolism of Clostridium thermosuccinogenes.</title>
        <authorList>
            <person name="Koendjbiharie J.G."/>
            <person name="van Kranenburg R."/>
        </authorList>
    </citation>
    <scope>NUCLEOTIDE SEQUENCE [LARGE SCALE GENOMIC DNA]</scope>
    <source>
        <strain evidence="2 3">DSM 5806</strain>
    </source>
</reference>
<dbReference type="Proteomes" id="UP000236151">
    <property type="component" value="Unassembled WGS sequence"/>
</dbReference>
<keyword evidence="1" id="KW-1133">Transmembrane helix</keyword>